<reference evidence="2 3" key="1">
    <citation type="submission" date="2017-07" db="EMBL/GenBank/DDBJ databases">
        <title>Draft genome of Ochrobactrum lupini type strain LUP21.</title>
        <authorList>
            <person name="Krzyzanowska D.M."/>
            <person name="Jafra S."/>
        </authorList>
    </citation>
    <scope>NUCLEOTIDE SEQUENCE [LARGE SCALE GENOMIC DNA]</scope>
    <source>
        <strain evidence="2 3">LUP21</strain>
    </source>
</reference>
<feature type="transmembrane region" description="Helical" evidence="1">
    <location>
        <begin position="153"/>
        <end position="176"/>
    </location>
</feature>
<accession>A0A256GSE6</accession>
<feature type="transmembrane region" description="Helical" evidence="1">
    <location>
        <begin position="6"/>
        <end position="30"/>
    </location>
</feature>
<gene>
    <name evidence="2" type="ORF">CES86_2415</name>
</gene>
<organism evidence="2 3">
    <name type="scientific">Brucella lupini</name>
    <dbReference type="NCBI Taxonomy" id="255457"/>
    <lineage>
        <taxon>Bacteria</taxon>
        <taxon>Pseudomonadati</taxon>
        <taxon>Pseudomonadota</taxon>
        <taxon>Alphaproteobacteria</taxon>
        <taxon>Hyphomicrobiales</taxon>
        <taxon>Brucellaceae</taxon>
        <taxon>Brucella/Ochrobactrum group</taxon>
        <taxon>Brucella</taxon>
    </lineage>
</organism>
<dbReference type="AlphaFoldDB" id="A0A256GSE6"/>
<proteinExistence type="predicted"/>
<comment type="caution">
    <text evidence="2">The sequence shown here is derived from an EMBL/GenBank/DDBJ whole genome shotgun (WGS) entry which is preliminary data.</text>
</comment>
<keyword evidence="1" id="KW-0812">Transmembrane</keyword>
<feature type="transmembrane region" description="Helical" evidence="1">
    <location>
        <begin position="51"/>
        <end position="72"/>
    </location>
</feature>
<sequence length="180" mass="19820">MSFYLALPACILLGIYLLVRCIAILWKVIVPDVRHQFAGSDRPHSFPLPRAGRYAISIVFPPFTVLTGTAYFSTQFAIKARATGAPIAYHSISRFLLSVRRTDMRGYASHVLGYFDCTTPGDYEITCLTPEKIRVNFRLEITPHVSVLKLVPVIAGTILAAGMSVGGTIVFVLWMAGRIA</sequence>
<evidence type="ECO:0000313" key="3">
    <source>
        <dbReference type="Proteomes" id="UP000216363"/>
    </source>
</evidence>
<dbReference type="EMBL" id="NNRN01000046">
    <property type="protein sequence ID" value="OYR29850.1"/>
    <property type="molecule type" value="Genomic_DNA"/>
</dbReference>
<evidence type="ECO:0000256" key="1">
    <source>
        <dbReference type="SAM" id="Phobius"/>
    </source>
</evidence>
<dbReference type="Proteomes" id="UP000216363">
    <property type="component" value="Unassembled WGS sequence"/>
</dbReference>
<dbReference type="RefSeq" id="WP_235819917.1">
    <property type="nucleotide sequence ID" value="NZ_JBHEEP010000003.1"/>
</dbReference>
<evidence type="ECO:0000313" key="2">
    <source>
        <dbReference type="EMBL" id="OYR29850.1"/>
    </source>
</evidence>
<protein>
    <submittedName>
        <fullName evidence="2">Uncharacterized protein</fullName>
    </submittedName>
</protein>
<keyword evidence="1" id="KW-1133">Transmembrane helix</keyword>
<keyword evidence="1" id="KW-0472">Membrane</keyword>
<name>A0A256GSE6_9HYPH</name>